<dbReference type="AlphaFoldDB" id="A0A7N4NQT1"/>
<protein>
    <recommendedName>
        <fullName evidence="6">F-box protein 6</fullName>
    </recommendedName>
</protein>
<gene>
    <name evidence="4" type="primary">LOC100930696</name>
</gene>
<dbReference type="InParanoid" id="A0A7N4NQT1"/>
<evidence type="ECO:0000259" key="3">
    <source>
        <dbReference type="PROSITE" id="PS51114"/>
    </source>
</evidence>
<dbReference type="PROSITE" id="PS51114">
    <property type="entry name" value="FBA"/>
    <property type="match status" value="1"/>
</dbReference>
<accession>A0A7N4NQT1</accession>
<dbReference type="CDD" id="cd22168">
    <property type="entry name" value="F-box_FBXO6-like"/>
    <property type="match status" value="1"/>
</dbReference>
<evidence type="ECO:0008006" key="6">
    <source>
        <dbReference type="Google" id="ProtNLM"/>
    </source>
</evidence>
<dbReference type="GO" id="GO:0005737">
    <property type="term" value="C:cytoplasm"/>
    <property type="evidence" value="ECO:0007669"/>
    <property type="project" value="TreeGrafter"/>
</dbReference>
<dbReference type="InterPro" id="IPR036047">
    <property type="entry name" value="F-box-like_dom_sf"/>
</dbReference>
<dbReference type="PROSITE" id="PS50181">
    <property type="entry name" value="FBOX"/>
    <property type="match status" value="1"/>
</dbReference>
<dbReference type="GeneTree" id="ENSGT00940000159980"/>
<reference evidence="4" key="3">
    <citation type="submission" date="2025-09" db="UniProtKB">
        <authorList>
            <consortium name="Ensembl"/>
        </authorList>
    </citation>
    <scope>IDENTIFICATION</scope>
</reference>
<dbReference type="GO" id="GO:0036503">
    <property type="term" value="P:ERAD pathway"/>
    <property type="evidence" value="ECO:0007669"/>
    <property type="project" value="TreeGrafter"/>
</dbReference>
<name>A0A7N4NQT1_SARHA</name>
<sequence>MIQKDQSQNGYDFSLPCASRDMLSINELPENVLLELFSLIPARELLRHCRPVCSLWRDVIDLVSLWKRKCQREGFISENCDQPVADWKVFYFLCSLRRNLLRNPCAQEGFKFWKLDENHGNRWKVEKIPRDHGTEFPDFQVKKCFVTSYGTCLKSQLVDLKAKGYWKELMDKVKPDIVIKDWFAARRDCGCIYRIHVKLLSATKEVLAEFNPAPVYIEQWSDAEWQEVRESWGEGRDTHWSEVGEGRCFSQLPHFSFSSKTSGFPTKVIPQNNLNYMLNLSYILKRKANFT</sequence>
<evidence type="ECO:0000313" key="4">
    <source>
        <dbReference type="Ensembl" id="ENSSHAP00000027001.1"/>
    </source>
</evidence>
<dbReference type="InterPro" id="IPR007397">
    <property type="entry name" value="F-box-assoc_dom"/>
</dbReference>
<dbReference type="GO" id="GO:0031146">
    <property type="term" value="P:SCF-dependent proteasomal ubiquitin-dependent protein catabolic process"/>
    <property type="evidence" value="ECO:0007669"/>
    <property type="project" value="TreeGrafter"/>
</dbReference>
<evidence type="ECO:0000313" key="5">
    <source>
        <dbReference type="Proteomes" id="UP000007648"/>
    </source>
</evidence>
<keyword evidence="1" id="KW-0833">Ubl conjugation pathway</keyword>
<dbReference type="FunFam" id="1.20.1280.50:FF:000002">
    <property type="entry name" value="F-box only protein 44"/>
    <property type="match status" value="1"/>
</dbReference>
<reference evidence="4" key="2">
    <citation type="submission" date="2025-08" db="UniProtKB">
        <authorList>
            <consortium name="Ensembl"/>
        </authorList>
    </citation>
    <scope>IDENTIFICATION</scope>
</reference>
<dbReference type="FunFam" id="2.60.120.260:FF:000012">
    <property type="entry name" value="F-box only protein 2"/>
    <property type="match status" value="1"/>
</dbReference>
<dbReference type="SMART" id="SM01198">
    <property type="entry name" value="FBA"/>
    <property type="match status" value="1"/>
</dbReference>
<proteinExistence type="predicted"/>
<dbReference type="SUPFAM" id="SSF49785">
    <property type="entry name" value="Galactose-binding domain-like"/>
    <property type="match status" value="1"/>
</dbReference>
<dbReference type="InterPro" id="IPR039752">
    <property type="entry name" value="F-box_only"/>
</dbReference>
<organism evidence="4 5">
    <name type="scientific">Sarcophilus harrisii</name>
    <name type="common">Tasmanian devil</name>
    <name type="synonym">Sarcophilus laniarius</name>
    <dbReference type="NCBI Taxonomy" id="9305"/>
    <lineage>
        <taxon>Eukaryota</taxon>
        <taxon>Metazoa</taxon>
        <taxon>Chordata</taxon>
        <taxon>Craniata</taxon>
        <taxon>Vertebrata</taxon>
        <taxon>Euteleostomi</taxon>
        <taxon>Mammalia</taxon>
        <taxon>Metatheria</taxon>
        <taxon>Dasyuromorphia</taxon>
        <taxon>Dasyuridae</taxon>
        <taxon>Sarcophilus</taxon>
    </lineage>
</organism>
<keyword evidence="5" id="KW-1185">Reference proteome</keyword>
<dbReference type="SUPFAM" id="SSF81383">
    <property type="entry name" value="F-box domain"/>
    <property type="match status" value="1"/>
</dbReference>
<evidence type="ECO:0000256" key="1">
    <source>
        <dbReference type="ARBA" id="ARBA00022786"/>
    </source>
</evidence>
<dbReference type="Proteomes" id="UP000007648">
    <property type="component" value="Unassembled WGS sequence"/>
</dbReference>
<dbReference type="InterPro" id="IPR001810">
    <property type="entry name" value="F-box_dom"/>
</dbReference>
<dbReference type="Gene3D" id="2.60.120.260">
    <property type="entry name" value="Galactose-binding domain-like"/>
    <property type="match status" value="1"/>
</dbReference>
<dbReference type="Pfam" id="PF04300">
    <property type="entry name" value="FBA"/>
    <property type="match status" value="1"/>
</dbReference>
<evidence type="ECO:0000259" key="2">
    <source>
        <dbReference type="PROSITE" id="PS50181"/>
    </source>
</evidence>
<feature type="domain" description="FBA" evidence="3">
    <location>
        <begin position="90"/>
        <end position="270"/>
    </location>
</feature>
<dbReference type="PANTHER" id="PTHR12125:SF12">
    <property type="entry name" value="F-BOX ONLY PROTEIN 6"/>
    <property type="match status" value="1"/>
</dbReference>
<dbReference type="Pfam" id="PF12937">
    <property type="entry name" value="F-box-like"/>
    <property type="match status" value="1"/>
</dbReference>
<dbReference type="Gene3D" id="1.20.1280.50">
    <property type="match status" value="1"/>
</dbReference>
<dbReference type="Ensembl" id="ENSSHAT00000047111.1">
    <property type="protein sequence ID" value="ENSSHAP00000027001.1"/>
    <property type="gene ID" value="ENSSHAG00000025163.1"/>
</dbReference>
<dbReference type="GO" id="GO:0006516">
    <property type="term" value="P:glycoprotein catabolic process"/>
    <property type="evidence" value="ECO:0007669"/>
    <property type="project" value="TreeGrafter"/>
</dbReference>
<reference evidence="4 5" key="1">
    <citation type="journal article" date="2011" name="Proc. Natl. Acad. Sci. U.S.A.">
        <title>Genetic diversity and population structure of the endangered marsupial Sarcophilus harrisii (Tasmanian devil).</title>
        <authorList>
            <person name="Miller W."/>
            <person name="Hayes V.M."/>
            <person name="Ratan A."/>
            <person name="Petersen D.C."/>
            <person name="Wittekindt N.E."/>
            <person name="Miller J."/>
            <person name="Walenz B."/>
            <person name="Knight J."/>
            <person name="Qi J."/>
            <person name="Zhao F."/>
            <person name="Wang Q."/>
            <person name="Bedoya-Reina O.C."/>
            <person name="Katiyar N."/>
            <person name="Tomsho L.P."/>
            <person name="Kasson L.M."/>
            <person name="Hardie R.A."/>
            <person name="Woodbridge P."/>
            <person name="Tindall E.A."/>
            <person name="Bertelsen M.F."/>
            <person name="Dixon D."/>
            <person name="Pyecroft S."/>
            <person name="Helgen K.M."/>
            <person name="Lesk A.M."/>
            <person name="Pringle T.H."/>
            <person name="Patterson N."/>
            <person name="Zhang Y."/>
            <person name="Kreiss A."/>
            <person name="Woods G.M."/>
            <person name="Jones M.E."/>
            <person name="Schuster S.C."/>
        </authorList>
    </citation>
    <scope>NUCLEOTIDE SEQUENCE [LARGE SCALE GENOMIC DNA]</scope>
</reference>
<dbReference type="GO" id="GO:0019005">
    <property type="term" value="C:SCF ubiquitin ligase complex"/>
    <property type="evidence" value="ECO:0007669"/>
    <property type="project" value="TreeGrafter"/>
</dbReference>
<dbReference type="InterPro" id="IPR008979">
    <property type="entry name" value="Galactose-bd-like_sf"/>
</dbReference>
<feature type="domain" description="F-box" evidence="2">
    <location>
        <begin position="22"/>
        <end position="69"/>
    </location>
</feature>
<dbReference type="GO" id="GO:0061630">
    <property type="term" value="F:ubiquitin protein ligase activity"/>
    <property type="evidence" value="ECO:0007669"/>
    <property type="project" value="TreeGrafter"/>
</dbReference>
<dbReference type="PANTHER" id="PTHR12125">
    <property type="entry name" value="F-BOX ONLY PROTEIN 6-LIKE PROTEIN"/>
    <property type="match status" value="1"/>
</dbReference>